<dbReference type="GO" id="GO:0004497">
    <property type="term" value="F:monooxygenase activity"/>
    <property type="evidence" value="ECO:0007669"/>
    <property type="project" value="UniProtKB-KW"/>
</dbReference>
<evidence type="ECO:0000256" key="1">
    <source>
        <dbReference type="ARBA" id="ARBA00001971"/>
    </source>
</evidence>
<dbReference type="SUPFAM" id="SSF48264">
    <property type="entry name" value="Cytochrome P450"/>
    <property type="match status" value="1"/>
</dbReference>
<evidence type="ECO:0000256" key="3">
    <source>
        <dbReference type="ARBA" id="ARBA00022617"/>
    </source>
</evidence>
<accession>A0ABD3J8X0</accession>
<reference evidence="10 11" key="1">
    <citation type="submission" date="2024-11" db="EMBL/GenBank/DDBJ databases">
        <title>Chromosome-level genome assembly of Eucalyptus globulus Labill. provides insights into its genome evolution.</title>
        <authorList>
            <person name="Li X."/>
        </authorList>
    </citation>
    <scope>NUCLEOTIDE SEQUENCE [LARGE SCALE GENOMIC DNA]</scope>
    <source>
        <strain evidence="10">CL2024</strain>
        <tissue evidence="10">Fresh tender leaves</tissue>
    </source>
</reference>
<keyword evidence="4 8" id="KW-0479">Metal-binding</keyword>
<dbReference type="EMBL" id="JBJKBG010000009">
    <property type="protein sequence ID" value="KAL3722983.1"/>
    <property type="molecule type" value="Genomic_DNA"/>
</dbReference>
<gene>
    <name evidence="10" type="ORF">ACJRO7_035213</name>
</gene>
<name>A0ABD3J8X0_EUCGL</name>
<dbReference type="PRINTS" id="PR00463">
    <property type="entry name" value="EP450I"/>
</dbReference>
<evidence type="ECO:0000256" key="2">
    <source>
        <dbReference type="ARBA" id="ARBA00010617"/>
    </source>
</evidence>
<evidence type="ECO:0000256" key="5">
    <source>
        <dbReference type="ARBA" id="ARBA00023002"/>
    </source>
</evidence>
<keyword evidence="9" id="KW-0732">Signal</keyword>
<dbReference type="PRINTS" id="PR00385">
    <property type="entry name" value="P450"/>
</dbReference>
<organism evidence="10 11">
    <name type="scientific">Eucalyptus globulus</name>
    <name type="common">Tasmanian blue gum</name>
    <dbReference type="NCBI Taxonomy" id="34317"/>
    <lineage>
        <taxon>Eukaryota</taxon>
        <taxon>Viridiplantae</taxon>
        <taxon>Streptophyta</taxon>
        <taxon>Embryophyta</taxon>
        <taxon>Tracheophyta</taxon>
        <taxon>Spermatophyta</taxon>
        <taxon>Magnoliopsida</taxon>
        <taxon>eudicotyledons</taxon>
        <taxon>Gunneridae</taxon>
        <taxon>Pentapetalae</taxon>
        <taxon>rosids</taxon>
        <taxon>malvids</taxon>
        <taxon>Myrtales</taxon>
        <taxon>Myrtaceae</taxon>
        <taxon>Myrtoideae</taxon>
        <taxon>Eucalypteae</taxon>
        <taxon>Eucalyptus</taxon>
    </lineage>
</organism>
<keyword evidence="3 8" id="KW-0349">Heme</keyword>
<dbReference type="PANTHER" id="PTHR24296">
    <property type="entry name" value="CYTOCHROME P450"/>
    <property type="match status" value="1"/>
</dbReference>
<dbReference type="Gene3D" id="1.10.630.10">
    <property type="entry name" value="Cytochrome P450"/>
    <property type="match status" value="1"/>
</dbReference>
<dbReference type="AlphaFoldDB" id="A0ABD3J8X0"/>
<evidence type="ECO:0000256" key="7">
    <source>
        <dbReference type="ARBA" id="ARBA00023033"/>
    </source>
</evidence>
<dbReference type="GO" id="GO:0046872">
    <property type="term" value="F:metal ion binding"/>
    <property type="evidence" value="ECO:0007669"/>
    <property type="project" value="UniProtKB-KW"/>
</dbReference>
<evidence type="ECO:0000256" key="6">
    <source>
        <dbReference type="ARBA" id="ARBA00023004"/>
    </source>
</evidence>
<dbReference type="Proteomes" id="UP001634007">
    <property type="component" value="Unassembled WGS sequence"/>
</dbReference>
<comment type="cofactor">
    <cofactor evidence="1 8">
        <name>heme</name>
        <dbReference type="ChEBI" id="CHEBI:30413"/>
    </cofactor>
</comment>
<proteinExistence type="inferred from homology"/>
<dbReference type="InterPro" id="IPR002401">
    <property type="entry name" value="Cyt_P450_E_grp-I"/>
</dbReference>
<dbReference type="CDD" id="cd11064">
    <property type="entry name" value="CYP86A"/>
    <property type="match status" value="1"/>
</dbReference>
<evidence type="ECO:0000313" key="11">
    <source>
        <dbReference type="Proteomes" id="UP001634007"/>
    </source>
</evidence>
<feature type="signal peptide" evidence="9">
    <location>
        <begin position="1"/>
        <end position="29"/>
    </location>
</feature>
<comment type="caution">
    <text evidence="10">The sequence shown here is derived from an EMBL/GenBank/DDBJ whole genome shotgun (WGS) entry which is preliminary data.</text>
</comment>
<evidence type="ECO:0000313" key="10">
    <source>
        <dbReference type="EMBL" id="KAL3722983.1"/>
    </source>
</evidence>
<feature type="binding site" description="axial binding residue" evidence="8">
    <location>
        <position position="453"/>
    </location>
    <ligand>
        <name>heme</name>
        <dbReference type="ChEBI" id="CHEBI:30413"/>
    </ligand>
    <ligandPart>
        <name>Fe</name>
        <dbReference type="ChEBI" id="CHEBI:18248"/>
    </ligandPart>
</feature>
<keyword evidence="7" id="KW-0503">Monooxygenase</keyword>
<protein>
    <recommendedName>
        <fullName evidence="12">Cytochrome P450</fullName>
    </recommendedName>
</protein>
<comment type="similarity">
    <text evidence="2">Belongs to the cytochrome P450 family.</text>
</comment>
<keyword evidence="5" id="KW-0560">Oxidoreductase</keyword>
<dbReference type="InterPro" id="IPR001128">
    <property type="entry name" value="Cyt_P450"/>
</dbReference>
<evidence type="ECO:0000256" key="9">
    <source>
        <dbReference type="SAM" id="SignalP"/>
    </source>
</evidence>
<dbReference type="InterPro" id="IPR036396">
    <property type="entry name" value="Cyt_P450_sf"/>
</dbReference>
<keyword evidence="6 8" id="KW-0408">Iron</keyword>
<evidence type="ECO:0000256" key="8">
    <source>
        <dbReference type="PIRSR" id="PIRSR602401-1"/>
    </source>
</evidence>
<dbReference type="Pfam" id="PF00067">
    <property type="entry name" value="p450"/>
    <property type="match status" value="1"/>
</dbReference>
<sequence>MEPEALQPFPHFLFLALFFLLLLFQWLAGDLRRAAKVPGGPPSYPVIGCLVSFYRNRRRLLEWYTELLAGSPTHTIVVRRLGARRTVVTASPANVEHILRTNFHNFPKGRPFTEILGDFLGCGIFNVDGELWRSQRKLASHEFSVRSLREYTATTLKDVVDGRLMPVLESLSAERRTVDLQELLKRLAFDMICRVSLGTEVCSLEPSLPETPLARAYDVSCAICARRGAAPVSAIWRIKRWLGVGSERELKQAVDEVHSSIARLIRDRAERIVETGDRSAGSQSDLLSRLASAGYGEEVIRDMVISFIMAGRDTTSAAMTWLFWMLSRSQEVERELIREVDGAAGELDYDSLKELKFLSACLHEVMRLYPPVAWDSKHAVGDDVLPDGTPVRAGDRVTYFPYGMGRMESIWGRDRLEFKPGRWFEGPEGKPRGELKKVCPYRFPVFQAGPRDCIGKEMAFLQMKYVVASVLRRFEIRPVERDDDRVFVPLLTAHMAGGLPVQIRKRESPPASQ</sequence>
<feature type="chain" id="PRO_5044871980" description="Cytochrome P450" evidence="9">
    <location>
        <begin position="30"/>
        <end position="513"/>
    </location>
</feature>
<evidence type="ECO:0008006" key="12">
    <source>
        <dbReference type="Google" id="ProtNLM"/>
    </source>
</evidence>
<evidence type="ECO:0000256" key="4">
    <source>
        <dbReference type="ARBA" id="ARBA00022723"/>
    </source>
</evidence>
<keyword evidence="11" id="KW-1185">Reference proteome</keyword>